<gene>
    <name evidence="2" type="ORF">AVENP_2442</name>
</gene>
<feature type="domain" description="Glycosyl transferase family 1" evidence="1">
    <location>
        <begin position="111"/>
        <end position="268"/>
    </location>
</feature>
<dbReference type="Proteomes" id="UP000503482">
    <property type="component" value="Chromosome"/>
</dbReference>
<proteinExistence type="predicted"/>
<sequence>MNKTTISYKTTNLLIDELKKQKDIEVLKEGNFFTKLFSKKTYADVYFHSGLLDDNSIDKIQNSKITITNTFASMNQIIAKTKISHEKIKVIYPSINIEYKKIKEVKAKFCEEFQIDLKTKIIFFTAKNFKSSGVKEFLDICSSITYEDFKIIIAGEKNQINTLKFQLPKYSKLENKIIVLENYSNINDLFLVSDIFLLPTYNKSFSTNIIKAMFCKCAVFLNIDNDAKEIVDVFASMDSPTDQSLIFKIDAILNGKDDLKLIKKENRKLALEFTLENNLSKFKHILSNV</sequence>
<dbReference type="RefSeq" id="WP_128360240.1">
    <property type="nucleotide sequence ID" value="NZ_CP053840.1"/>
</dbReference>
<dbReference type="SUPFAM" id="SSF53756">
    <property type="entry name" value="UDP-Glycosyltransferase/glycogen phosphorylase"/>
    <property type="match status" value="1"/>
</dbReference>
<evidence type="ECO:0000313" key="2">
    <source>
        <dbReference type="EMBL" id="QKF67956.1"/>
    </source>
</evidence>
<dbReference type="AlphaFoldDB" id="A0AAE7BB96"/>
<evidence type="ECO:0000313" key="3">
    <source>
        <dbReference type="Proteomes" id="UP000503482"/>
    </source>
</evidence>
<dbReference type="KEGG" id="avp:AVENP_2442"/>
<accession>A0AAE7BB96</accession>
<keyword evidence="3" id="KW-1185">Reference proteome</keyword>
<dbReference type="InterPro" id="IPR001296">
    <property type="entry name" value="Glyco_trans_1"/>
</dbReference>
<name>A0AAE7BB96_9BACT</name>
<dbReference type="Pfam" id="PF00534">
    <property type="entry name" value="Glycos_transf_1"/>
    <property type="match status" value="1"/>
</dbReference>
<dbReference type="Gene3D" id="3.40.50.2000">
    <property type="entry name" value="Glycogen Phosphorylase B"/>
    <property type="match status" value="2"/>
</dbReference>
<organism evidence="2 3">
    <name type="scientific">Arcobacter venerupis</name>
    <dbReference type="NCBI Taxonomy" id="1054033"/>
    <lineage>
        <taxon>Bacteria</taxon>
        <taxon>Pseudomonadati</taxon>
        <taxon>Campylobacterota</taxon>
        <taxon>Epsilonproteobacteria</taxon>
        <taxon>Campylobacterales</taxon>
        <taxon>Arcobacteraceae</taxon>
        <taxon>Arcobacter</taxon>
    </lineage>
</organism>
<protein>
    <submittedName>
        <fullName evidence="2">Glycosyltransferase, family 1</fullName>
    </submittedName>
</protein>
<reference evidence="2 3" key="1">
    <citation type="submission" date="2020-05" db="EMBL/GenBank/DDBJ databases">
        <title>Complete genome sequencing of Campylobacter and Arcobacter type strains.</title>
        <authorList>
            <person name="Miller W.G."/>
            <person name="Yee E."/>
        </authorList>
    </citation>
    <scope>NUCLEOTIDE SEQUENCE [LARGE SCALE GENOMIC DNA]</scope>
    <source>
        <strain evidence="2 3">LMG 26156</strain>
    </source>
</reference>
<evidence type="ECO:0000259" key="1">
    <source>
        <dbReference type="Pfam" id="PF00534"/>
    </source>
</evidence>
<dbReference type="EMBL" id="CP053840">
    <property type="protein sequence ID" value="QKF67956.1"/>
    <property type="molecule type" value="Genomic_DNA"/>
</dbReference>
<dbReference type="GO" id="GO:0016757">
    <property type="term" value="F:glycosyltransferase activity"/>
    <property type="evidence" value="ECO:0007669"/>
    <property type="project" value="InterPro"/>
</dbReference>